<evidence type="ECO:0000259" key="3">
    <source>
        <dbReference type="PROSITE" id="PS50977"/>
    </source>
</evidence>
<evidence type="ECO:0000256" key="2">
    <source>
        <dbReference type="PROSITE-ProRule" id="PRU00335"/>
    </source>
</evidence>
<dbReference type="GO" id="GO:0003677">
    <property type="term" value="F:DNA binding"/>
    <property type="evidence" value="ECO:0007669"/>
    <property type="project" value="UniProtKB-UniRule"/>
</dbReference>
<evidence type="ECO:0000256" key="1">
    <source>
        <dbReference type="ARBA" id="ARBA00023125"/>
    </source>
</evidence>
<dbReference type="Proteomes" id="UP000469427">
    <property type="component" value="Unassembled WGS sequence"/>
</dbReference>
<dbReference type="AlphaFoldDB" id="A0A412VP28"/>
<dbReference type="PROSITE" id="PS50977">
    <property type="entry name" value="HTH_TETR_2"/>
    <property type="match status" value="1"/>
</dbReference>
<evidence type="ECO:0000313" key="6">
    <source>
        <dbReference type="Proteomes" id="UP000285379"/>
    </source>
</evidence>
<dbReference type="Pfam" id="PF00440">
    <property type="entry name" value="TetR_N"/>
    <property type="match status" value="1"/>
</dbReference>
<keyword evidence="1 2" id="KW-0238">DNA-binding</keyword>
<sequence length="178" mass="20668">MDPNLRQRIINEAYKLFISKGIKHTSFCDIAVAVNKSKGAVMHYFPSKNQLVNTVIENCFFPSSALSPEMVLLADKEWSEFIQNYKNPIERAIHNFPDKQDKIGLLHYMQFISSANEYMSEFPQKYQELLAEEQRFLFTVISKTITKHNLIVNDIQTFSRQSFEMSIGNTFLKLISSK</sequence>
<dbReference type="InterPro" id="IPR009057">
    <property type="entry name" value="Homeodomain-like_sf"/>
</dbReference>
<dbReference type="SUPFAM" id="SSF46689">
    <property type="entry name" value="Homeodomain-like"/>
    <property type="match status" value="1"/>
</dbReference>
<dbReference type="Gene3D" id="1.10.357.10">
    <property type="entry name" value="Tetracycline Repressor, domain 2"/>
    <property type="match status" value="1"/>
</dbReference>
<dbReference type="PRINTS" id="PR00455">
    <property type="entry name" value="HTHTETR"/>
</dbReference>
<reference evidence="5 6" key="1">
    <citation type="submission" date="2018-08" db="EMBL/GenBank/DDBJ databases">
        <title>A genome reference for cultivated species of the human gut microbiota.</title>
        <authorList>
            <person name="Zou Y."/>
            <person name="Xue W."/>
            <person name="Luo G."/>
        </authorList>
    </citation>
    <scope>NUCLEOTIDE SEQUENCE [LARGE SCALE GENOMIC DNA]</scope>
    <source>
        <strain evidence="5 6">AF14-8</strain>
    </source>
</reference>
<evidence type="ECO:0000313" key="7">
    <source>
        <dbReference type="Proteomes" id="UP000469427"/>
    </source>
</evidence>
<name>A0A412VP28_PHOVU</name>
<reference evidence="4 7" key="2">
    <citation type="journal article" date="2019" name="Nat. Med.">
        <title>A library of human gut bacterial isolates paired with longitudinal multiomics data enables mechanistic microbiome research.</title>
        <authorList>
            <person name="Poyet M."/>
            <person name="Groussin M."/>
            <person name="Gibbons S.M."/>
            <person name="Avila-Pacheco J."/>
            <person name="Jiang X."/>
            <person name="Kearney S.M."/>
            <person name="Perrotta A.R."/>
            <person name="Berdy B."/>
            <person name="Zhao S."/>
            <person name="Lieberman T.D."/>
            <person name="Swanson P.K."/>
            <person name="Smith M."/>
            <person name="Roesemann S."/>
            <person name="Alexander J.E."/>
            <person name="Rich S.A."/>
            <person name="Livny J."/>
            <person name="Vlamakis H."/>
            <person name="Clish C."/>
            <person name="Bullock K."/>
            <person name="Deik A."/>
            <person name="Scott J."/>
            <person name="Pierce K.A."/>
            <person name="Xavier R.J."/>
            <person name="Alm E.J."/>
        </authorList>
    </citation>
    <scope>NUCLEOTIDE SEQUENCE [LARGE SCALE GENOMIC DNA]</scope>
    <source>
        <strain evidence="4 7">BIOML-A122</strain>
    </source>
</reference>
<evidence type="ECO:0000313" key="5">
    <source>
        <dbReference type="EMBL" id="RGV10175.1"/>
    </source>
</evidence>
<dbReference type="RefSeq" id="WP_117928701.1">
    <property type="nucleotide sequence ID" value="NZ_JABDSG010000105.1"/>
</dbReference>
<proteinExistence type="predicted"/>
<feature type="domain" description="HTH tetR-type" evidence="3">
    <location>
        <begin position="3"/>
        <end position="63"/>
    </location>
</feature>
<dbReference type="EMBL" id="WDBI01000039">
    <property type="protein sequence ID" value="KAB6523273.1"/>
    <property type="molecule type" value="Genomic_DNA"/>
</dbReference>
<comment type="caution">
    <text evidence="5">The sequence shown here is derived from an EMBL/GenBank/DDBJ whole genome shotgun (WGS) entry which is preliminary data.</text>
</comment>
<gene>
    <name evidence="5" type="ORF">DWW27_08915</name>
    <name evidence="4" type="ORF">GAY98_19115</name>
</gene>
<evidence type="ECO:0000313" key="4">
    <source>
        <dbReference type="EMBL" id="KAB6523273.1"/>
    </source>
</evidence>
<dbReference type="InterPro" id="IPR001647">
    <property type="entry name" value="HTH_TetR"/>
</dbReference>
<protein>
    <submittedName>
        <fullName evidence="5">TetR/AcrR family transcriptional regulator</fullName>
    </submittedName>
</protein>
<accession>A0A412VP28</accession>
<organism evidence="5 6">
    <name type="scientific">Phocaeicola vulgatus</name>
    <name type="common">Bacteroides vulgatus</name>
    <dbReference type="NCBI Taxonomy" id="821"/>
    <lineage>
        <taxon>Bacteria</taxon>
        <taxon>Pseudomonadati</taxon>
        <taxon>Bacteroidota</taxon>
        <taxon>Bacteroidia</taxon>
        <taxon>Bacteroidales</taxon>
        <taxon>Bacteroidaceae</taxon>
        <taxon>Phocaeicola</taxon>
    </lineage>
</organism>
<dbReference type="EMBL" id="QRYT01000018">
    <property type="protein sequence ID" value="RGV10175.1"/>
    <property type="molecule type" value="Genomic_DNA"/>
</dbReference>
<dbReference type="Proteomes" id="UP000285379">
    <property type="component" value="Unassembled WGS sequence"/>
</dbReference>
<feature type="DNA-binding region" description="H-T-H motif" evidence="2">
    <location>
        <begin position="26"/>
        <end position="45"/>
    </location>
</feature>